<feature type="domain" description="DNA methylase adenine-specific" evidence="7">
    <location>
        <begin position="1"/>
        <end position="245"/>
    </location>
</feature>
<evidence type="ECO:0000256" key="2">
    <source>
        <dbReference type="ARBA" id="ARBA00022603"/>
    </source>
</evidence>
<dbReference type="Gene3D" id="3.40.50.150">
    <property type="entry name" value="Vaccinia Virus protein VP39"/>
    <property type="match status" value="2"/>
</dbReference>
<dbReference type="GO" id="GO:0003677">
    <property type="term" value="F:DNA binding"/>
    <property type="evidence" value="ECO:0007669"/>
    <property type="project" value="InterPro"/>
</dbReference>
<dbReference type="InterPro" id="IPR002052">
    <property type="entry name" value="DNA_methylase_N6_adenine_CS"/>
</dbReference>
<dbReference type="SUPFAM" id="SSF53335">
    <property type="entry name" value="S-adenosyl-L-methionine-dependent methyltransferases"/>
    <property type="match status" value="1"/>
</dbReference>
<sequence>MGEIYMYLIETFVSDNITKKQKSGEFFTPPSVSELLSQIICHKTKNKNITKIYDPCCGSGSLLLKIINHINNNKDFSGQKYKNDIPYYNLKIENGDTLLFPHQSHLEQKYNIIIANPPFGAPWYTNNKEKNKENCDRFYLKGKSIPKKRGGLAFLMHMLHLLEADGTLGVILPSGVLCASTPGVIEFRKFLIENQYIDTIIQLPLNIFPYVSETTITYILIIQKYVENQKHQIRFIDASEMHERIKSGISLRQLGKKILKI</sequence>
<dbReference type="RefSeq" id="WP_130427430.1">
    <property type="nucleotide sequence ID" value="NZ_CP035949.1"/>
</dbReference>
<dbReference type="GO" id="GO:0009307">
    <property type="term" value="P:DNA restriction-modification system"/>
    <property type="evidence" value="ECO:0007669"/>
    <property type="project" value="UniProtKB-KW"/>
</dbReference>
<dbReference type="InterPro" id="IPR029063">
    <property type="entry name" value="SAM-dependent_MTases_sf"/>
</dbReference>
<keyword evidence="9" id="KW-1185">Reference proteome</keyword>
<dbReference type="PRINTS" id="PR00507">
    <property type="entry name" value="N12N6MTFRASE"/>
</dbReference>
<keyword evidence="2" id="KW-0489">Methyltransferase</keyword>
<keyword evidence="5" id="KW-0680">Restriction system</keyword>
<name>A0A4P6M8M7_9MOLU</name>
<comment type="catalytic activity">
    <reaction evidence="6">
        <text>a 2'-deoxyadenosine in DNA + S-adenosyl-L-methionine = an N(6)-methyl-2'-deoxyadenosine in DNA + S-adenosyl-L-homocysteine + H(+)</text>
        <dbReference type="Rhea" id="RHEA:15197"/>
        <dbReference type="Rhea" id="RHEA-COMP:12418"/>
        <dbReference type="Rhea" id="RHEA-COMP:12419"/>
        <dbReference type="ChEBI" id="CHEBI:15378"/>
        <dbReference type="ChEBI" id="CHEBI:57856"/>
        <dbReference type="ChEBI" id="CHEBI:59789"/>
        <dbReference type="ChEBI" id="CHEBI:90615"/>
        <dbReference type="ChEBI" id="CHEBI:90616"/>
        <dbReference type="EC" id="2.1.1.72"/>
    </reaction>
</comment>
<dbReference type="PROSITE" id="PS00092">
    <property type="entry name" value="N6_MTASE"/>
    <property type="match status" value="1"/>
</dbReference>
<accession>A0A4P6M8M7</accession>
<keyword evidence="3" id="KW-0808">Transferase</keyword>
<dbReference type="PANTHER" id="PTHR42933">
    <property type="entry name" value="SLR6095 PROTEIN"/>
    <property type="match status" value="1"/>
</dbReference>
<evidence type="ECO:0000256" key="4">
    <source>
        <dbReference type="ARBA" id="ARBA00022691"/>
    </source>
</evidence>
<dbReference type="InterPro" id="IPR051537">
    <property type="entry name" value="DNA_Adenine_Mtase"/>
</dbReference>
<reference evidence="8 9" key="1">
    <citation type="submission" date="2019-02" db="EMBL/GenBank/DDBJ databases">
        <title>Draft Genome Sequence of Maize Bushy Stunt-like Phytoplasma group 16SrI-B (Aster yellows) in South Africa.</title>
        <authorList>
            <person name="Coetzee B."/>
            <person name="Douglas-Smit N."/>
            <person name="Maree H.J."/>
            <person name="Burger J.T."/>
            <person name="Kruger K."/>
            <person name="Pietersen G."/>
        </authorList>
    </citation>
    <scope>NUCLEOTIDE SEQUENCE [LARGE SCALE GENOMIC DNA]</scope>
    <source>
        <strain evidence="8 9">De Villa</strain>
    </source>
</reference>
<dbReference type="Pfam" id="PF02384">
    <property type="entry name" value="N6_Mtase"/>
    <property type="match status" value="1"/>
</dbReference>
<dbReference type="InterPro" id="IPR003356">
    <property type="entry name" value="DNA_methylase_A-5"/>
</dbReference>
<dbReference type="PANTHER" id="PTHR42933:SF1">
    <property type="entry name" value="SITE-SPECIFIC DNA-METHYLTRANSFERASE (ADENINE-SPECIFIC)"/>
    <property type="match status" value="1"/>
</dbReference>
<keyword evidence="4" id="KW-0949">S-adenosyl-L-methionine</keyword>
<evidence type="ECO:0000256" key="1">
    <source>
        <dbReference type="ARBA" id="ARBA00011900"/>
    </source>
</evidence>
<dbReference type="GO" id="GO:0009007">
    <property type="term" value="F:site-specific DNA-methyltransferase (adenine-specific) activity"/>
    <property type="evidence" value="ECO:0007669"/>
    <property type="project" value="UniProtKB-EC"/>
</dbReference>
<organism evidence="8 9">
    <name type="scientific">'Catharanthus roseus' aster yellows phytoplasma</name>
    <dbReference type="NCBI Taxonomy" id="1193712"/>
    <lineage>
        <taxon>Bacteria</taxon>
        <taxon>Bacillati</taxon>
        <taxon>Mycoplasmatota</taxon>
        <taxon>Mollicutes</taxon>
        <taxon>Acholeplasmatales</taxon>
        <taxon>Acholeplasmataceae</taxon>
        <taxon>Candidatus Phytoplasma</taxon>
        <taxon>16SrI (Aster yellows group)</taxon>
    </lineage>
</organism>
<dbReference type="EC" id="2.1.1.72" evidence="1"/>
<evidence type="ECO:0000256" key="6">
    <source>
        <dbReference type="ARBA" id="ARBA00047942"/>
    </source>
</evidence>
<dbReference type="REBASE" id="301875">
    <property type="entry name" value="M.CroDVORF655P"/>
</dbReference>
<evidence type="ECO:0000256" key="3">
    <source>
        <dbReference type="ARBA" id="ARBA00022679"/>
    </source>
</evidence>
<dbReference type="AlphaFoldDB" id="A0A4P6M8M7"/>
<evidence type="ECO:0000256" key="5">
    <source>
        <dbReference type="ARBA" id="ARBA00022747"/>
    </source>
</evidence>
<dbReference type="GO" id="GO:0008170">
    <property type="term" value="F:N-methyltransferase activity"/>
    <property type="evidence" value="ECO:0007669"/>
    <property type="project" value="InterPro"/>
</dbReference>
<gene>
    <name evidence="8" type="ORF">EXT02_00655</name>
</gene>
<dbReference type="GO" id="GO:0032259">
    <property type="term" value="P:methylation"/>
    <property type="evidence" value="ECO:0007669"/>
    <property type="project" value="UniProtKB-KW"/>
</dbReference>
<evidence type="ECO:0000313" key="8">
    <source>
        <dbReference type="EMBL" id="QBF23732.1"/>
    </source>
</evidence>
<dbReference type="EMBL" id="CP035949">
    <property type="protein sequence ID" value="QBF23732.1"/>
    <property type="molecule type" value="Genomic_DNA"/>
</dbReference>
<evidence type="ECO:0000259" key="7">
    <source>
        <dbReference type="Pfam" id="PF02384"/>
    </source>
</evidence>
<evidence type="ECO:0000313" key="9">
    <source>
        <dbReference type="Proteomes" id="UP000289726"/>
    </source>
</evidence>
<proteinExistence type="predicted"/>
<protein>
    <recommendedName>
        <fullName evidence="1">site-specific DNA-methyltransferase (adenine-specific)</fullName>
        <ecNumber evidence="1">2.1.1.72</ecNumber>
    </recommendedName>
</protein>
<dbReference type="Proteomes" id="UP000289726">
    <property type="component" value="Chromosome"/>
</dbReference>